<dbReference type="PANTHER" id="PTHR23416">
    <property type="entry name" value="SIALIC ACID SYNTHASE-RELATED"/>
    <property type="match status" value="1"/>
</dbReference>
<dbReference type="InterPro" id="IPR051159">
    <property type="entry name" value="Hexapeptide_acetyltransf"/>
</dbReference>
<organism evidence="1 2">
    <name type="scientific">Paracoccus gahaiensis</name>
    <dbReference type="NCBI Taxonomy" id="1706839"/>
    <lineage>
        <taxon>Bacteria</taxon>
        <taxon>Pseudomonadati</taxon>
        <taxon>Pseudomonadota</taxon>
        <taxon>Alphaproteobacteria</taxon>
        <taxon>Rhodobacterales</taxon>
        <taxon>Paracoccaceae</taxon>
        <taxon>Paracoccus</taxon>
    </lineage>
</organism>
<dbReference type="SUPFAM" id="SSF51161">
    <property type="entry name" value="Trimeric LpxA-like enzymes"/>
    <property type="match status" value="1"/>
</dbReference>
<evidence type="ECO:0000313" key="2">
    <source>
        <dbReference type="Proteomes" id="UP000309747"/>
    </source>
</evidence>
<keyword evidence="2" id="KW-1185">Reference proteome</keyword>
<reference evidence="1 2" key="1">
    <citation type="submission" date="2019-04" db="EMBL/GenBank/DDBJ databases">
        <authorList>
            <person name="Li J."/>
        </authorList>
    </citation>
    <scope>NUCLEOTIDE SEQUENCE [LARGE SCALE GENOMIC DNA]</scope>
    <source>
        <strain evidence="1 2">KCTC 42687</strain>
    </source>
</reference>
<gene>
    <name evidence="1" type="ORF">FA743_08480</name>
</gene>
<dbReference type="Gene3D" id="2.160.10.10">
    <property type="entry name" value="Hexapeptide repeat proteins"/>
    <property type="match status" value="1"/>
</dbReference>
<dbReference type="RefSeq" id="WP_136885547.1">
    <property type="nucleotide sequence ID" value="NZ_SUNI01000005.1"/>
</dbReference>
<sequence length="250" mass="26543">MTDMARAYDRIATAALRVGTAIEGLDRFARSAQGPLTSLSAGEVTGRATMTCKGHGNSLWRGHGSAVVRSRIEIVGNNNIVFLGGFSQLRASDIRLRGDGCLFFFGPLSTTGSILCIAKGGRQIIVGEDCMFSTDVTIETSDHHGIYDAASGLRVNLEADIVIHTHVWIGRRVSIAKGSEIGGHSVIGQGSVVTGITAPDSVHAGVPARCIRSGVQWSRGSADSLDAAAETSVIRTIDRRRRDYVAHLSR</sequence>
<dbReference type="EMBL" id="SUNI01000005">
    <property type="protein sequence ID" value="TJZ92279.1"/>
    <property type="molecule type" value="Genomic_DNA"/>
</dbReference>
<evidence type="ECO:0000313" key="1">
    <source>
        <dbReference type="EMBL" id="TJZ92279.1"/>
    </source>
</evidence>
<name>A0A4U0RAR3_9RHOB</name>
<dbReference type="AlphaFoldDB" id="A0A4U0RAR3"/>
<dbReference type="InterPro" id="IPR011004">
    <property type="entry name" value="Trimer_LpxA-like_sf"/>
</dbReference>
<comment type="caution">
    <text evidence="1">The sequence shown here is derived from an EMBL/GenBank/DDBJ whole genome shotgun (WGS) entry which is preliminary data.</text>
</comment>
<protein>
    <recommendedName>
        <fullName evidence="3">Acyltransferase</fullName>
    </recommendedName>
</protein>
<accession>A0A4U0RAR3</accession>
<dbReference type="PANTHER" id="PTHR23416:SF78">
    <property type="entry name" value="LIPOPOLYSACCHARIDE BIOSYNTHESIS O-ACETYL TRANSFERASE WBBJ-RELATED"/>
    <property type="match status" value="1"/>
</dbReference>
<proteinExistence type="predicted"/>
<evidence type="ECO:0008006" key="3">
    <source>
        <dbReference type="Google" id="ProtNLM"/>
    </source>
</evidence>
<dbReference type="Proteomes" id="UP000309747">
    <property type="component" value="Unassembled WGS sequence"/>
</dbReference>
<dbReference type="OrthoDB" id="9815592at2"/>